<feature type="transmembrane region" description="Helical" evidence="1">
    <location>
        <begin position="42"/>
        <end position="60"/>
    </location>
</feature>
<keyword evidence="1" id="KW-0472">Membrane</keyword>
<accession>A0A4R6AN83</accession>
<dbReference type="RefSeq" id="WP_133343626.1">
    <property type="nucleotide sequence ID" value="NZ_SMZO01000038.1"/>
</dbReference>
<dbReference type="Proteomes" id="UP000294562">
    <property type="component" value="Unassembled WGS sequence"/>
</dbReference>
<sequence>MDTDIVATLTPSPVRRIIAVLSLAAVALMLLWIVLVTPPSDLGWLFFLVAGGLGLLWLSWRLWTATEGQIVLTRDGLFDSSGRCLTTIDNIKMVERGPFAFKPSGGFAVQLKEAPGRGWSPGMWWRFGRRLGVGGVTPVAQSKVVAESIILIILEKNNPEPE</sequence>
<dbReference type="OrthoDB" id="7862519at2"/>
<gene>
    <name evidence="2" type="ORF">E2L05_14515</name>
</gene>
<proteinExistence type="predicted"/>
<organism evidence="2 3">
    <name type="scientific">Meridianimarinicoccus aquatilis</name>
    <dbReference type="NCBI Taxonomy" id="2552766"/>
    <lineage>
        <taxon>Bacteria</taxon>
        <taxon>Pseudomonadati</taxon>
        <taxon>Pseudomonadota</taxon>
        <taxon>Alphaproteobacteria</taxon>
        <taxon>Rhodobacterales</taxon>
        <taxon>Paracoccaceae</taxon>
        <taxon>Meridianimarinicoccus</taxon>
    </lineage>
</organism>
<feature type="transmembrane region" description="Helical" evidence="1">
    <location>
        <begin position="17"/>
        <end position="36"/>
    </location>
</feature>
<keyword evidence="1" id="KW-1133">Transmembrane helix</keyword>
<name>A0A4R6AN83_9RHOB</name>
<evidence type="ECO:0000313" key="2">
    <source>
        <dbReference type="EMBL" id="TDL85821.1"/>
    </source>
</evidence>
<keyword evidence="1" id="KW-0812">Transmembrane</keyword>
<reference evidence="2 3" key="1">
    <citation type="submission" date="2019-03" db="EMBL/GenBank/DDBJ databases">
        <title>Rhodobacteraceae bacterium SM1902, a new member of the family Rhodobacteraceae isolated from Yantai.</title>
        <authorList>
            <person name="Sun Y."/>
        </authorList>
    </citation>
    <scope>NUCLEOTIDE SEQUENCE [LARGE SCALE GENOMIC DNA]</scope>
    <source>
        <strain evidence="2 3">SM1902</strain>
    </source>
</reference>
<evidence type="ECO:0000256" key="1">
    <source>
        <dbReference type="SAM" id="Phobius"/>
    </source>
</evidence>
<keyword evidence="3" id="KW-1185">Reference proteome</keyword>
<comment type="caution">
    <text evidence="2">The sequence shown here is derived from an EMBL/GenBank/DDBJ whole genome shotgun (WGS) entry which is preliminary data.</text>
</comment>
<dbReference type="AlphaFoldDB" id="A0A4R6AN83"/>
<dbReference type="EMBL" id="SMZO01000038">
    <property type="protein sequence ID" value="TDL85821.1"/>
    <property type="molecule type" value="Genomic_DNA"/>
</dbReference>
<evidence type="ECO:0000313" key="3">
    <source>
        <dbReference type="Proteomes" id="UP000294562"/>
    </source>
</evidence>
<protein>
    <submittedName>
        <fullName evidence="2">Uncharacterized protein</fullName>
    </submittedName>
</protein>